<dbReference type="Pfam" id="PF08123">
    <property type="entry name" value="DOT1"/>
    <property type="match status" value="1"/>
</dbReference>
<keyword evidence="8 11" id="KW-0539">Nucleus</keyword>
<feature type="region of interest" description="Disordered" evidence="13">
    <location>
        <begin position="1352"/>
        <end position="1535"/>
    </location>
</feature>
<feature type="compositionally biased region" description="Polar residues" evidence="13">
    <location>
        <begin position="682"/>
        <end position="726"/>
    </location>
</feature>
<evidence type="ECO:0000256" key="12">
    <source>
        <dbReference type="SAM" id="Coils"/>
    </source>
</evidence>
<dbReference type="GO" id="GO:0006281">
    <property type="term" value="P:DNA repair"/>
    <property type="evidence" value="ECO:0007669"/>
    <property type="project" value="TreeGrafter"/>
</dbReference>
<comment type="caution">
    <text evidence="15">The sequence shown here is derived from an EMBL/GenBank/DDBJ whole genome shotgun (WGS) entry which is preliminary data.</text>
</comment>
<feature type="compositionally biased region" description="Polar residues" evidence="13">
    <location>
        <begin position="904"/>
        <end position="933"/>
    </location>
</feature>
<evidence type="ECO:0000256" key="3">
    <source>
        <dbReference type="ARBA" id="ARBA00020987"/>
    </source>
</evidence>
<feature type="compositionally biased region" description="Polar residues" evidence="13">
    <location>
        <begin position="876"/>
        <end position="887"/>
    </location>
</feature>
<feature type="region of interest" description="Disordered" evidence="13">
    <location>
        <begin position="1112"/>
        <end position="1134"/>
    </location>
</feature>
<feature type="compositionally biased region" description="Low complexity" evidence="13">
    <location>
        <begin position="1214"/>
        <end position="1226"/>
    </location>
</feature>
<evidence type="ECO:0000259" key="14">
    <source>
        <dbReference type="PROSITE" id="PS51569"/>
    </source>
</evidence>
<dbReference type="OrthoDB" id="443402at2759"/>
<feature type="compositionally biased region" description="Low complexity" evidence="13">
    <location>
        <begin position="658"/>
        <end position="681"/>
    </location>
</feature>
<gene>
    <name evidence="15" type="primary">DOT1L_1</name>
    <name evidence="15" type="ORF">OS493_026520</name>
</gene>
<evidence type="ECO:0000256" key="7">
    <source>
        <dbReference type="ARBA" id="ARBA00022853"/>
    </source>
</evidence>
<comment type="catalytic activity">
    <reaction evidence="10 11">
        <text>L-lysyl(79)-[histone H3] + 3 S-adenosyl-L-methionine = N(6),N(6),N(6)-trimethyl-L-lysyl(79)-[histone H3] + 3 S-adenosyl-L-homocysteine + 3 H(+)</text>
        <dbReference type="Rhea" id="RHEA:60328"/>
        <dbReference type="Rhea" id="RHEA-COMP:15549"/>
        <dbReference type="Rhea" id="RHEA-COMP:15552"/>
        <dbReference type="ChEBI" id="CHEBI:15378"/>
        <dbReference type="ChEBI" id="CHEBI:29969"/>
        <dbReference type="ChEBI" id="CHEBI:57856"/>
        <dbReference type="ChEBI" id="CHEBI:59789"/>
        <dbReference type="ChEBI" id="CHEBI:61961"/>
        <dbReference type="EC" id="2.1.1.360"/>
    </reaction>
</comment>
<reference evidence="15" key="1">
    <citation type="submission" date="2023-01" db="EMBL/GenBank/DDBJ databases">
        <title>Genome assembly of the deep-sea coral Lophelia pertusa.</title>
        <authorList>
            <person name="Herrera S."/>
            <person name="Cordes E."/>
        </authorList>
    </citation>
    <scope>NUCLEOTIDE SEQUENCE</scope>
    <source>
        <strain evidence="15">USNM1676648</strain>
        <tissue evidence="15">Polyp</tissue>
    </source>
</reference>
<comment type="similarity">
    <text evidence="11">Belongs to the class I-like SAM-binding methyltransferase superfamily. DOT1 family.</text>
</comment>
<feature type="compositionally biased region" description="Basic and acidic residues" evidence="13">
    <location>
        <begin position="1405"/>
        <end position="1419"/>
    </location>
</feature>
<keyword evidence="6 11" id="KW-0949">S-adenosyl-L-methionine</keyword>
<feature type="coiled-coil region" evidence="12">
    <location>
        <begin position="396"/>
        <end position="423"/>
    </location>
</feature>
<feature type="region of interest" description="Disordered" evidence="13">
    <location>
        <begin position="1214"/>
        <end position="1315"/>
    </location>
</feature>
<keyword evidence="12" id="KW-0175">Coiled coil</keyword>
<feature type="domain" description="DOT1" evidence="14">
    <location>
        <begin position="1"/>
        <end position="103"/>
    </location>
</feature>
<dbReference type="GO" id="GO:0005634">
    <property type="term" value="C:nucleus"/>
    <property type="evidence" value="ECO:0007669"/>
    <property type="project" value="UniProtKB-SubCell"/>
</dbReference>
<keyword evidence="4 11" id="KW-0489">Methyltransferase</keyword>
<dbReference type="PANTHER" id="PTHR21451:SF0">
    <property type="entry name" value="HISTONE-LYSINE N-METHYLTRANSFERASE, H3 LYSINE-79 SPECIFIC"/>
    <property type="match status" value="1"/>
</dbReference>
<dbReference type="CDD" id="cd20902">
    <property type="entry name" value="CC_DOT1L"/>
    <property type="match status" value="1"/>
</dbReference>
<evidence type="ECO:0000256" key="11">
    <source>
        <dbReference type="RuleBase" id="RU271113"/>
    </source>
</evidence>
<evidence type="ECO:0000256" key="1">
    <source>
        <dbReference type="ARBA" id="ARBA00004123"/>
    </source>
</evidence>
<feature type="compositionally biased region" description="Polar residues" evidence="13">
    <location>
        <begin position="986"/>
        <end position="1010"/>
    </location>
</feature>
<feature type="region of interest" description="Disordered" evidence="13">
    <location>
        <begin position="539"/>
        <end position="585"/>
    </location>
</feature>
<feature type="region of interest" description="Disordered" evidence="13">
    <location>
        <begin position="769"/>
        <end position="790"/>
    </location>
</feature>
<evidence type="ECO:0000256" key="2">
    <source>
        <dbReference type="ARBA" id="ARBA00012190"/>
    </source>
</evidence>
<feature type="compositionally biased region" description="Low complexity" evidence="13">
    <location>
        <begin position="1302"/>
        <end position="1314"/>
    </location>
</feature>
<keyword evidence="16" id="KW-1185">Reference proteome</keyword>
<evidence type="ECO:0000256" key="13">
    <source>
        <dbReference type="SAM" id="MobiDB-lite"/>
    </source>
</evidence>
<dbReference type="InterPro" id="IPR030445">
    <property type="entry name" value="H3-K79_meTrfase"/>
</dbReference>
<evidence type="ECO:0000256" key="5">
    <source>
        <dbReference type="ARBA" id="ARBA00022679"/>
    </source>
</evidence>
<evidence type="ECO:0000256" key="9">
    <source>
        <dbReference type="ARBA" id="ARBA00029821"/>
    </source>
</evidence>
<keyword evidence="5 11" id="KW-0808">Transferase</keyword>
<dbReference type="InterPro" id="IPR025789">
    <property type="entry name" value="DOT1_dom"/>
</dbReference>
<feature type="compositionally biased region" description="Polar residues" evidence="13">
    <location>
        <begin position="1370"/>
        <end position="1392"/>
    </location>
</feature>
<feature type="compositionally biased region" description="Low complexity" evidence="13">
    <location>
        <begin position="1070"/>
        <end position="1080"/>
    </location>
</feature>
<comment type="subcellular location">
    <subcellularLocation>
        <location evidence="1 11">Nucleus</location>
    </subcellularLocation>
</comment>
<dbReference type="Gene3D" id="3.40.50.150">
    <property type="entry name" value="Vaccinia Virus protein VP39"/>
    <property type="match status" value="1"/>
</dbReference>
<dbReference type="GO" id="GO:0000077">
    <property type="term" value="P:DNA damage checkpoint signaling"/>
    <property type="evidence" value="ECO:0007669"/>
    <property type="project" value="TreeGrafter"/>
</dbReference>
<protein>
    <recommendedName>
        <fullName evidence="3 11">Histone-lysine N-methyltransferase, H3 lysine-79 specific</fullName>
        <ecNumber evidence="2 11">2.1.1.360</ecNumber>
    </recommendedName>
    <alternativeName>
        <fullName evidence="9 11">Histone H3-K79 methyltransferase</fullName>
    </alternativeName>
</protein>
<evidence type="ECO:0000256" key="8">
    <source>
        <dbReference type="ARBA" id="ARBA00023242"/>
    </source>
</evidence>
<feature type="region of interest" description="Disordered" evidence="13">
    <location>
        <begin position="1610"/>
        <end position="1640"/>
    </location>
</feature>
<evidence type="ECO:0000313" key="15">
    <source>
        <dbReference type="EMBL" id="KAJ7356137.1"/>
    </source>
</evidence>
<keyword evidence="7 11" id="KW-0156">Chromatin regulator</keyword>
<feature type="compositionally biased region" description="Basic residues" evidence="13">
    <location>
        <begin position="204"/>
        <end position="250"/>
    </location>
</feature>
<evidence type="ECO:0000256" key="6">
    <source>
        <dbReference type="ARBA" id="ARBA00022691"/>
    </source>
</evidence>
<feature type="compositionally biased region" description="Polar residues" evidence="13">
    <location>
        <begin position="1276"/>
        <end position="1301"/>
    </location>
</feature>
<name>A0A9X0CL33_9CNID</name>
<feature type="region of interest" description="Disordered" evidence="13">
    <location>
        <begin position="628"/>
        <end position="726"/>
    </location>
</feature>
<dbReference type="PANTHER" id="PTHR21451">
    <property type="entry name" value="HISTONE H3 METHYLTRANSFERASE"/>
    <property type="match status" value="1"/>
</dbReference>
<dbReference type="EC" id="2.1.1.360" evidence="2 11"/>
<comment type="function">
    <text evidence="11">Histone methyltransferase that specifically trimethylates histone H3 to form H3K79me3. This methylation is required for telomere silencing and for the pachytene checkpoint during the meiotic cell cycle by allowing the recruitment of RAD9 to double strand breaks. Nucleosomes are preferred as substrate compared to free histone.</text>
</comment>
<feature type="compositionally biased region" description="Polar residues" evidence="13">
    <location>
        <begin position="1017"/>
        <end position="1027"/>
    </location>
</feature>
<dbReference type="GO" id="GO:0032259">
    <property type="term" value="P:methylation"/>
    <property type="evidence" value="ECO:0007669"/>
    <property type="project" value="UniProtKB-KW"/>
</dbReference>
<dbReference type="SUPFAM" id="SSF53335">
    <property type="entry name" value="S-adenosyl-L-methionine-dependent methyltransferases"/>
    <property type="match status" value="1"/>
</dbReference>
<organism evidence="15 16">
    <name type="scientific">Desmophyllum pertusum</name>
    <dbReference type="NCBI Taxonomy" id="174260"/>
    <lineage>
        <taxon>Eukaryota</taxon>
        <taxon>Metazoa</taxon>
        <taxon>Cnidaria</taxon>
        <taxon>Anthozoa</taxon>
        <taxon>Hexacorallia</taxon>
        <taxon>Scleractinia</taxon>
        <taxon>Caryophylliina</taxon>
        <taxon>Caryophylliidae</taxon>
        <taxon>Desmophyllum</taxon>
    </lineage>
</organism>
<evidence type="ECO:0000256" key="4">
    <source>
        <dbReference type="ARBA" id="ARBA00022603"/>
    </source>
</evidence>
<feature type="compositionally biased region" description="Low complexity" evidence="13">
    <location>
        <begin position="1243"/>
        <end position="1255"/>
    </location>
</feature>
<evidence type="ECO:0000256" key="10">
    <source>
        <dbReference type="ARBA" id="ARBA00047770"/>
    </source>
</evidence>
<dbReference type="GO" id="GO:0140956">
    <property type="term" value="F:histone H3K79 trimethyltransferase activity"/>
    <property type="evidence" value="ECO:0007669"/>
    <property type="project" value="UniProtKB-EC"/>
</dbReference>
<feature type="coiled-coil region" evidence="12">
    <location>
        <begin position="336"/>
        <end position="370"/>
    </location>
</feature>
<feature type="region of interest" description="Disordered" evidence="13">
    <location>
        <begin position="152"/>
        <end position="262"/>
    </location>
</feature>
<feature type="compositionally biased region" description="Low complexity" evidence="13">
    <location>
        <begin position="550"/>
        <end position="569"/>
    </location>
</feature>
<feature type="compositionally biased region" description="Polar residues" evidence="13">
    <location>
        <begin position="1479"/>
        <end position="1502"/>
    </location>
</feature>
<dbReference type="InterPro" id="IPR029063">
    <property type="entry name" value="SAM-dependent_MTases_sf"/>
</dbReference>
<comment type="miscellaneous">
    <text evidence="11">In contrast to other lysine histone methyltransferases, it does not contain a SET domain, suggesting the existence of another mechanism for methylation of lysine residues of histones.</text>
</comment>
<evidence type="ECO:0000313" key="16">
    <source>
        <dbReference type="Proteomes" id="UP001163046"/>
    </source>
</evidence>
<feature type="compositionally biased region" description="Polar residues" evidence="13">
    <location>
        <begin position="570"/>
        <end position="585"/>
    </location>
</feature>
<dbReference type="Proteomes" id="UP001163046">
    <property type="component" value="Unassembled WGS sequence"/>
</dbReference>
<feature type="compositionally biased region" description="Low complexity" evidence="13">
    <location>
        <begin position="1447"/>
        <end position="1464"/>
    </location>
</feature>
<feature type="compositionally biased region" description="Polar residues" evidence="13">
    <location>
        <begin position="1034"/>
        <end position="1052"/>
    </location>
</feature>
<feature type="compositionally biased region" description="Basic and acidic residues" evidence="13">
    <location>
        <begin position="888"/>
        <end position="897"/>
    </location>
</feature>
<feature type="region of interest" description="Disordered" evidence="13">
    <location>
        <begin position="876"/>
        <end position="1097"/>
    </location>
</feature>
<dbReference type="EMBL" id="MU827324">
    <property type="protein sequence ID" value="KAJ7356137.1"/>
    <property type="molecule type" value="Genomic_DNA"/>
</dbReference>
<feature type="compositionally biased region" description="Low complexity" evidence="13">
    <location>
        <begin position="934"/>
        <end position="951"/>
    </location>
</feature>
<dbReference type="PROSITE" id="PS51569">
    <property type="entry name" value="DOT1"/>
    <property type="match status" value="1"/>
</dbReference>
<sequence>MREKIQSAGIVFVNNFAFGPGVDHKLKERFASMREGAKIISSKAFCSLNFRTTTRNLSDIGTILRVSELKPNGRAVSWTGKPVSYFVHVIDRTLLEQYFADLKRRKEGRDFSDASSLSDSMASIPNFEELDDVLFGVSTRHQWHQLINQIEATNKANKNGSRNSKKNGNKKSVLQERNGEVLSAGQEQDQKGGAKGRPPSFAQKVRKKYQRQQNKKAQKLKKGVKNSKGKGKQKPKPKKKNAMTKVKTKQTSKASQKQQKDSLAVTALENATVAALQSLRRKRGQNQSMRISSASPPPLPNCFSIEQCIPALEHIMDVYRYQFLHFICHMHSSEYKENLKRQIEEQKARKKELMGKVNQAEQHVDMLQKEALGNLQLRMDEIGLTAKTPRELLMKAGELLGEHKKMKDRVKRLEKEVKHLEKQKTHHSLGDKNFVKNSKLTNGEIDVLQRPVGTQGKVQESLMTHLYEELAKRRALVDQVKKLQSEVDQLDSTKTVPENAIFSSSSKSVCSPINTGTFTKSTTQYGKTVTTSSLASSSSAISYGNHSQRPIGSLASGSSSSPGIISKPSTVMSGPSGTLAKSQSHPLHCSTQPQIVNRYQPCLVQSVGGVPVQMVSYINKDGRVITATAPKTKPTSQKGNAKKKPRVTSQTKPEVSRALPSSPALLSPQTVSTVVFPSTPTGSLRQSPSVSRPHQPLITSPVTPVNTSARPRSELQSPVSLVTSPVTPTPVRQVSAMTTSLPASGSDVPPMVSFVQNGLSYISPLSPLSTMSGAASSRQPTSRATPLSSLSASTEKYLNTFATQMASTPRPSFSTASQSPSVSTYPYMGRTPFPNTDLSTDHSAGIKLLCDLLNDTLPEQPPPLVATSLAVRSLGTPSSLASASPDTSRAEQRRHVDTPPTPPSRSASKSPRTPPMGNTTASPVPGGVTSSVEQTSSAQRTTPTRSATPPTNKKRTSPFTIDNLVRPETQTGRRSKSPEEVVVDNRQPSPASTNRSSPKARNKSPSTNFSIAHITRDMNSPNPTSKTRVPFVTSPGTYSLPVSSGEVNQYQRRISPPAPRLSSPETGQGSHVESSGTSSSNMPQSSTGAGRGGRVPVPVVTVPISHCVATAETHTEMEPRQHAPVTRVSSSAPPEKMCHVESSVVLDKVSRTVPLQTDGPVSALKEGLVDPQRTNPHIGHRFADKDSCIKEIPTTNRTSVVSKDEIVSNEVTSSLSSVNKISSSVSPERGRVVSPAENPSTTIIPDIPLDAIPLPSGKKPSPKNRTSPGKRKRCSPVSQVPKSASPDSEVSSLMANETLPQSPSISSSVSKAGSAVLEGQTPVLVDSNPCSARSPIPVASSLMLQSHAGVSLPSFGSVFSLPKEGEPVTSEKSTVKNSCQVPEKPSQSTKPTSEPPAKKRKRKEKDKTPKKEEGKDRKGALSLLIQYDSDGTSSCGTTHTESDDSSAHSSSPVSGTPSPVVVETNSDSSRHQSFGALPEQSQEVSANSVAQVNGNASKNRGGTTHKKRASSGKSPVEKKKPRGGGGGKSHPPLVNLNDTVASMQQLKAVVPNAPMPANSPCYQAYSSAYAAYPTPGTQYSVAGVPGYTLSSFSLPTGSLNFPPPGHPQYAASLSQYYPGDGHGHPPPPPPPGYSTSPGGFFPQWRTSYAPMPCQTSLPPTFNYANSGNNGNNVYR</sequence>
<accession>A0A9X0CL33</accession>
<dbReference type="FunFam" id="3.40.50.150:FF:000033">
    <property type="entry name" value="Histone-lysine N-methyltransferase, H3 lysine-79 specific"/>
    <property type="match status" value="1"/>
</dbReference>
<proteinExistence type="inferred from homology"/>